<dbReference type="PANTHER" id="PTHR38765:SF1">
    <property type="entry name" value="DUF484 DOMAIN-CONTAINING PROTEIN"/>
    <property type="match status" value="1"/>
</dbReference>
<name>A0ABV6G3T1_9GAMM</name>
<evidence type="ECO:0000313" key="1">
    <source>
        <dbReference type="EMBL" id="MFC0267672.1"/>
    </source>
</evidence>
<dbReference type="PANTHER" id="PTHR38765">
    <property type="entry name" value="DUF484 DOMAIN-CONTAINING PROTEIN"/>
    <property type="match status" value="1"/>
</dbReference>
<sequence length="233" mass="25364">MSDESSAADRTPAVELDADQVGAWLARHPDFFAGREQLLTTLRVHHPQRGNAVSLMERLTLALRDRAERAEAQLDGLLDSARRTEQQYRGLRSLVLALLTADSRDALTQTLATELHEQFGIEHLALWRHSNAGTPLQPPDRQLDDARAASIEALLGDSRSRCLALDDDSAELLLPGSGLAGGSCALTRLTLGQAHGYLALGHASPTHFASGMETLFVDYLGEVVIRLLLRETS</sequence>
<protein>
    <submittedName>
        <fullName evidence="1">DUF484 family protein</fullName>
    </submittedName>
</protein>
<evidence type="ECO:0000313" key="2">
    <source>
        <dbReference type="Proteomes" id="UP001589814"/>
    </source>
</evidence>
<keyword evidence="2" id="KW-1185">Reference proteome</keyword>
<dbReference type="Pfam" id="PF04340">
    <property type="entry name" value="DUF484"/>
    <property type="match status" value="1"/>
</dbReference>
<reference evidence="1 2" key="1">
    <citation type="submission" date="2024-09" db="EMBL/GenBank/DDBJ databases">
        <authorList>
            <person name="Sun Q."/>
            <person name="Mori K."/>
        </authorList>
    </citation>
    <scope>NUCLEOTIDE SEQUENCE [LARGE SCALE GENOMIC DNA]</scope>
    <source>
        <strain evidence="1 2">CCM 7415</strain>
    </source>
</reference>
<gene>
    <name evidence="1" type="ORF">ACFFHW_06630</name>
</gene>
<comment type="caution">
    <text evidence="1">The sequence shown here is derived from an EMBL/GenBank/DDBJ whole genome shotgun (WGS) entry which is preliminary data.</text>
</comment>
<dbReference type="Proteomes" id="UP001589814">
    <property type="component" value="Unassembled WGS sequence"/>
</dbReference>
<dbReference type="RefSeq" id="WP_019950492.1">
    <property type="nucleotide sequence ID" value="NZ_JBHLVX010000022.1"/>
</dbReference>
<accession>A0ABV6G3T1</accession>
<organism evidence="1 2">
    <name type="scientific">Kushneria aurantia</name>
    <dbReference type="NCBI Taxonomy" id="504092"/>
    <lineage>
        <taxon>Bacteria</taxon>
        <taxon>Pseudomonadati</taxon>
        <taxon>Pseudomonadota</taxon>
        <taxon>Gammaproteobacteria</taxon>
        <taxon>Oceanospirillales</taxon>
        <taxon>Halomonadaceae</taxon>
        <taxon>Kushneria</taxon>
    </lineage>
</organism>
<dbReference type="EMBL" id="JBHLVX010000022">
    <property type="protein sequence ID" value="MFC0267672.1"/>
    <property type="molecule type" value="Genomic_DNA"/>
</dbReference>
<dbReference type="InterPro" id="IPR029016">
    <property type="entry name" value="GAF-like_dom_sf"/>
</dbReference>
<proteinExistence type="predicted"/>
<dbReference type="InterPro" id="IPR007435">
    <property type="entry name" value="DUF484"/>
</dbReference>
<dbReference type="Gene3D" id="3.30.450.40">
    <property type="match status" value="1"/>
</dbReference>